<accession>A0AAU9RF35</accession>
<evidence type="ECO:0000256" key="1">
    <source>
        <dbReference type="SAM" id="MobiDB-lite"/>
    </source>
</evidence>
<dbReference type="Proteomes" id="UP000836841">
    <property type="component" value="Chromosome 1"/>
</dbReference>
<sequence>MIWPFRGTARENVAQPENSVGSSRTSESKMLTRASQEEKSCKSEPQSDGKKSSADYHDDHLWLGASGSHNFYPESDHIYRGWIRASGCLSLLNRLVAKKAAGGLWNLYVGEEIIVFSLTFDTILRKFVGK</sequence>
<evidence type="ECO:0000313" key="2">
    <source>
        <dbReference type="EMBL" id="CAH2039085.1"/>
    </source>
</evidence>
<dbReference type="AlphaFoldDB" id="A0AAU9RF35"/>
<evidence type="ECO:0000313" key="3">
    <source>
        <dbReference type="Proteomes" id="UP000836841"/>
    </source>
</evidence>
<organism evidence="2 3">
    <name type="scientific">Thlaspi arvense</name>
    <name type="common">Field penny-cress</name>
    <dbReference type="NCBI Taxonomy" id="13288"/>
    <lineage>
        <taxon>Eukaryota</taxon>
        <taxon>Viridiplantae</taxon>
        <taxon>Streptophyta</taxon>
        <taxon>Embryophyta</taxon>
        <taxon>Tracheophyta</taxon>
        <taxon>Spermatophyta</taxon>
        <taxon>Magnoliopsida</taxon>
        <taxon>eudicotyledons</taxon>
        <taxon>Gunneridae</taxon>
        <taxon>Pentapetalae</taxon>
        <taxon>rosids</taxon>
        <taxon>malvids</taxon>
        <taxon>Brassicales</taxon>
        <taxon>Brassicaceae</taxon>
        <taxon>Thlaspideae</taxon>
        <taxon>Thlaspi</taxon>
    </lineage>
</organism>
<reference evidence="2 3" key="1">
    <citation type="submission" date="2022-03" db="EMBL/GenBank/DDBJ databases">
        <authorList>
            <person name="Nunn A."/>
            <person name="Chopra R."/>
            <person name="Nunn A."/>
            <person name="Contreras Garrido A."/>
        </authorList>
    </citation>
    <scope>NUCLEOTIDE SEQUENCE [LARGE SCALE GENOMIC DNA]</scope>
</reference>
<dbReference type="EMBL" id="OU466857">
    <property type="protein sequence ID" value="CAH2039085.1"/>
    <property type="molecule type" value="Genomic_DNA"/>
</dbReference>
<name>A0AAU9RF35_THLAR</name>
<protein>
    <submittedName>
        <fullName evidence="2">Uncharacterized protein</fullName>
    </submittedName>
</protein>
<feature type="compositionally biased region" description="Basic and acidic residues" evidence="1">
    <location>
        <begin position="35"/>
        <end position="54"/>
    </location>
</feature>
<feature type="compositionally biased region" description="Polar residues" evidence="1">
    <location>
        <begin position="15"/>
        <end position="29"/>
    </location>
</feature>
<gene>
    <name evidence="2" type="ORF">TAV2_LOCUS3297</name>
</gene>
<proteinExistence type="predicted"/>
<keyword evidence="3" id="KW-1185">Reference proteome</keyword>
<feature type="region of interest" description="Disordered" evidence="1">
    <location>
        <begin position="1"/>
        <end position="54"/>
    </location>
</feature>